<protein>
    <submittedName>
        <fullName evidence="2">Uncharacterized protein</fullName>
    </submittedName>
</protein>
<evidence type="ECO:0000313" key="2">
    <source>
        <dbReference type="EMBL" id="KAH3803598.1"/>
    </source>
</evidence>
<feature type="compositionally biased region" description="Polar residues" evidence="1">
    <location>
        <begin position="27"/>
        <end position="41"/>
    </location>
</feature>
<feature type="region of interest" description="Disordered" evidence="1">
    <location>
        <begin position="51"/>
        <end position="70"/>
    </location>
</feature>
<sequence length="70" mass="7733">MQEKTNMVADNSARLGHTINRGKSKVCKTNTSNNTPITASPISAAFWETREEQMQMSEPASVKHKQPSIS</sequence>
<accession>A0A9D4JCM2</accession>
<keyword evidence="3" id="KW-1185">Reference proteome</keyword>
<evidence type="ECO:0000313" key="3">
    <source>
        <dbReference type="Proteomes" id="UP000828390"/>
    </source>
</evidence>
<name>A0A9D4JCM2_DREPO</name>
<feature type="region of interest" description="Disordered" evidence="1">
    <location>
        <begin position="1"/>
        <end position="41"/>
    </location>
</feature>
<gene>
    <name evidence="2" type="ORF">DPMN_131863</name>
</gene>
<evidence type="ECO:0000256" key="1">
    <source>
        <dbReference type="SAM" id="MobiDB-lite"/>
    </source>
</evidence>
<reference evidence="2" key="2">
    <citation type="submission" date="2020-11" db="EMBL/GenBank/DDBJ databases">
        <authorList>
            <person name="McCartney M.A."/>
            <person name="Auch B."/>
            <person name="Kono T."/>
            <person name="Mallez S."/>
            <person name="Becker A."/>
            <person name="Gohl D.M."/>
            <person name="Silverstein K.A.T."/>
            <person name="Koren S."/>
            <person name="Bechman K.B."/>
            <person name="Herman A."/>
            <person name="Abrahante J.E."/>
            <person name="Garbe J."/>
        </authorList>
    </citation>
    <scope>NUCLEOTIDE SEQUENCE</scope>
    <source>
        <strain evidence="2">Duluth1</strain>
        <tissue evidence="2">Whole animal</tissue>
    </source>
</reference>
<reference evidence="2" key="1">
    <citation type="journal article" date="2019" name="bioRxiv">
        <title>The Genome of the Zebra Mussel, Dreissena polymorpha: A Resource for Invasive Species Research.</title>
        <authorList>
            <person name="McCartney M.A."/>
            <person name="Auch B."/>
            <person name="Kono T."/>
            <person name="Mallez S."/>
            <person name="Zhang Y."/>
            <person name="Obille A."/>
            <person name="Becker A."/>
            <person name="Abrahante J.E."/>
            <person name="Garbe J."/>
            <person name="Badalamenti J.P."/>
            <person name="Herman A."/>
            <person name="Mangelson H."/>
            <person name="Liachko I."/>
            <person name="Sullivan S."/>
            <person name="Sone E.D."/>
            <person name="Koren S."/>
            <person name="Silverstein K.A.T."/>
            <person name="Beckman K.B."/>
            <person name="Gohl D.M."/>
        </authorList>
    </citation>
    <scope>NUCLEOTIDE SEQUENCE</scope>
    <source>
        <strain evidence="2">Duluth1</strain>
        <tissue evidence="2">Whole animal</tissue>
    </source>
</reference>
<comment type="caution">
    <text evidence="2">The sequence shown here is derived from an EMBL/GenBank/DDBJ whole genome shotgun (WGS) entry which is preliminary data.</text>
</comment>
<dbReference type="EMBL" id="JAIWYP010000006">
    <property type="protein sequence ID" value="KAH3803598.1"/>
    <property type="molecule type" value="Genomic_DNA"/>
</dbReference>
<organism evidence="2 3">
    <name type="scientific">Dreissena polymorpha</name>
    <name type="common">Zebra mussel</name>
    <name type="synonym">Mytilus polymorpha</name>
    <dbReference type="NCBI Taxonomy" id="45954"/>
    <lineage>
        <taxon>Eukaryota</taxon>
        <taxon>Metazoa</taxon>
        <taxon>Spiralia</taxon>
        <taxon>Lophotrochozoa</taxon>
        <taxon>Mollusca</taxon>
        <taxon>Bivalvia</taxon>
        <taxon>Autobranchia</taxon>
        <taxon>Heteroconchia</taxon>
        <taxon>Euheterodonta</taxon>
        <taxon>Imparidentia</taxon>
        <taxon>Neoheterodontei</taxon>
        <taxon>Myida</taxon>
        <taxon>Dreissenoidea</taxon>
        <taxon>Dreissenidae</taxon>
        <taxon>Dreissena</taxon>
    </lineage>
</organism>
<proteinExistence type="predicted"/>
<dbReference type="Proteomes" id="UP000828390">
    <property type="component" value="Unassembled WGS sequence"/>
</dbReference>
<dbReference type="AlphaFoldDB" id="A0A9D4JCM2"/>